<dbReference type="EMBL" id="JAZGQK010000003">
    <property type="protein sequence ID" value="MEE6257777.1"/>
    <property type="molecule type" value="Genomic_DNA"/>
</dbReference>
<evidence type="ECO:0008006" key="4">
    <source>
        <dbReference type="Google" id="ProtNLM"/>
    </source>
</evidence>
<evidence type="ECO:0000256" key="1">
    <source>
        <dbReference type="SAM" id="SignalP"/>
    </source>
</evidence>
<dbReference type="PANTHER" id="PTHR46580">
    <property type="entry name" value="SENSOR KINASE-RELATED"/>
    <property type="match status" value="1"/>
</dbReference>
<dbReference type="SUPFAM" id="SSF69318">
    <property type="entry name" value="Integrin alpha N-terminal domain"/>
    <property type="match status" value="1"/>
</dbReference>
<organism evidence="2 3">
    <name type="scientific">Plantactinospora sonchi</name>
    <dbReference type="NCBI Taxonomy" id="1544735"/>
    <lineage>
        <taxon>Bacteria</taxon>
        <taxon>Bacillati</taxon>
        <taxon>Actinomycetota</taxon>
        <taxon>Actinomycetes</taxon>
        <taxon>Micromonosporales</taxon>
        <taxon>Micromonosporaceae</taxon>
        <taxon>Plantactinospora</taxon>
    </lineage>
</organism>
<gene>
    <name evidence="2" type="ORF">V1633_04630</name>
</gene>
<feature type="signal peptide" evidence="1">
    <location>
        <begin position="1"/>
        <end position="28"/>
    </location>
</feature>
<proteinExistence type="predicted"/>
<reference evidence="2 3" key="1">
    <citation type="submission" date="2024-01" db="EMBL/GenBank/DDBJ databases">
        <title>Genome insights into Plantactinospora sonchi sp. nov.</title>
        <authorList>
            <person name="Wang L."/>
        </authorList>
    </citation>
    <scope>NUCLEOTIDE SEQUENCE [LARGE SCALE GENOMIC DNA]</scope>
    <source>
        <strain evidence="2 3">NEAU-QY2</strain>
    </source>
</reference>
<dbReference type="Proteomes" id="UP001332243">
    <property type="component" value="Unassembled WGS sequence"/>
</dbReference>
<dbReference type="RefSeq" id="WP_331212891.1">
    <property type="nucleotide sequence ID" value="NZ_JAZGQK010000003.1"/>
</dbReference>
<dbReference type="Pfam" id="PF17963">
    <property type="entry name" value="Big_9"/>
    <property type="match status" value="1"/>
</dbReference>
<evidence type="ECO:0000313" key="3">
    <source>
        <dbReference type="Proteomes" id="UP001332243"/>
    </source>
</evidence>
<dbReference type="InterPro" id="IPR028994">
    <property type="entry name" value="Integrin_alpha_N"/>
</dbReference>
<sequence length="373" mass="39707">MWRKPVAAVAVTATLITVGLMLTPAASAAGPGELFFGDLNGDGVRDRLRLGTAPPRACAVAVEFGTAEGGFLAPRRYPYLPLGSPAAIRCPSLGVAVDLDPPVAGTPAVDELVVGWYGGHPWGAEENLVVLRNLTPVDQVRAPRRPNHLGLADFDGDRRPDLYVWTDQGDGFATFLNPGIGTLRAGPVRYCAALVQHRLADFDRNGATDVALAYLERCADSSRGVAVVLDDGTLVELQGAVDDRSGWTLHVLNADRNGVPDVVTYHVPSGERRTFLATGTGAFVVSPLAVQDTFTVARVGPTPVPVQVNDWVTRRARIEIVTPPTAGTLRVTDGRYVEYLPGPDPGVADQFVYRIDQDGRSSTASVLIKIPTT</sequence>
<name>A0ABU7RMR3_9ACTN</name>
<evidence type="ECO:0000313" key="2">
    <source>
        <dbReference type="EMBL" id="MEE6257777.1"/>
    </source>
</evidence>
<comment type="caution">
    <text evidence="2">The sequence shown here is derived from an EMBL/GenBank/DDBJ whole genome shotgun (WGS) entry which is preliminary data.</text>
</comment>
<keyword evidence="3" id="KW-1185">Reference proteome</keyword>
<feature type="chain" id="PRO_5045648430" description="VCBS repeat-containing protein" evidence="1">
    <location>
        <begin position="29"/>
        <end position="373"/>
    </location>
</feature>
<protein>
    <recommendedName>
        <fullName evidence="4">VCBS repeat-containing protein</fullName>
    </recommendedName>
</protein>
<accession>A0ABU7RMR3</accession>
<keyword evidence="1" id="KW-0732">Signal</keyword>